<name>A0AAD4QU47_9AGAM</name>
<protein>
    <submittedName>
        <fullName evidence="1">Uncharacterized protein</fullName>
    </submittedName>
</protein>
<gene>
    <name evidence="1" type="ORF">B0F90DRAFT_1621768</name>
</gene>
<comment type="caution">
    <text evidence="1">The sequence shown here is derived from an EMBL/GenBank/DDBJ whole genome shotgun (WGS) entry which is preliminary data.</text>
</comment>
<proteinExistence type="predicted"/>
<dbReference type="AlphaFoldDB" id="A0AAD4QU47"/>
<evidence type="ECO:0000313" key="2">
    <source>
        <dbReference type="Proteomes" id="UP001203297"/>
    </source>
</evidence>
<dbReference type="EMBL" id="WTXG01000001">
    <property type="protein sequence ID" value="KAI0308205.1"/>
    <property type="molecule type" value="Genomic_DNA"/>
</dbReference>
<reference evidence="1" key="1">
    <citation type="journal article" date="2022" name="New Phytol.">
        <title>Evolutionary transition to the ectomycorrhizal habit in the genomes of a hyperdiverse lineage of mushroom-forming fungi.</title>
        <authorList>
            <person name="Looney B."/>
            <person name="Miyauchi S."/>
            <person name="Morin E."/>
            <person name="Drula E."/>
            <person name="Courty P.E."/>
            <person name="Kohler A."/>
            <person name="Kuo A."/>
            <person name="LaButti K."/>
            <person name="Pangilinan J."/>
            <person name="Lipzen A."/>
            <person name="Riley R."/>
            <person name="Andreopoulos W."/>
            <person name="He G."/>
            <person name="Johnson J."/>
            <person name="Nolan M."/>
            <person name="Tritt A."/>
            <person name="Barry K.W."/>
            <person name="Grigoriev I.V."/>
            <person name="Nagy L.G."/>
            <person name="Hibbett D."/>
            <person name="Henrissat B."/>
            <person name="Matheny P.B."/>
            <person name="Labbe J."/>
            <person name="Martin F.M."/>
        </authorList>
    </citation>
    <scope>NUCLEOTIDE SEQUENCE</scope>
    <source>
        <strain evidence="1">BPL690</strain>
    </source>
</reference>
<keyword evidence="2" id="KW-1185">Reference proteome</keyword>
<evidence type="ECO:0000313" key="1">
    <source>
        <dbReference type="EMBL" id="KAI0308205.1"/>
    </source>
</evidence>
<dbReference type="Proteomes" id="UP001203297">
    <property type="component" value="Unassembled WGS sequence"/>
</dbReference>
<sequence length="105" mass="11608">ICTVPTWSSSSDICIDLHDLHDLRSRSLHFIHDLVNSLRESGVRASYTLAPSNSPLCLICACHSRLNKNAIQLSAHDAYTKLKTGVRRERVLLVESQDGPALVVT</sequence>
<feature type="non-terminal residue" evidence="1">
    <location>
        <position position="105"/>
    </location>
</feature>
<accession>A0AAD4QU47</accession>
<organism evidence="1 2">
    <name type="scientific">Multifurca ochricompacta</name>
    <dbReference type="NCBI Taxonomy" id="376703"/>
    <lineage>
        <taxon>Eukaryota</taxon>
        <taxon>Fungi</taxon>
        <taxon>Dikarya</taxon>
        <taxon>Basidiomycota</taxon>
        <taxon>Agaricomycotina</taxon>
        <taxon>Agaricomycetes</taxon>
        <taxon>Russulales</taxon>
        <taxon>Russulaceae</taxon>
        <taxon>Multifurca</taxon>
    </lineage>
</organism>